<keyword evidence="2" id="KW-1185">Reference proteome</keyword>
<protein>
    <submittedName>
        <fullName evidence="1">Uncharacterized protein</fullName>
    </submittedName>
</protein>
<dbReference type="STRING" id="983917.RGE_23370"/>
<gene>
    <name evidence="1" type="ordered locus">RGE_23370</name>
</gene>
<reference evidence="1 2" key="1">
    <citation type="journal article" date="2012" name="J. Bacteriol.">
        <title>Complete genome sequence of phototrophic betaproteobacterium Rubrivivax gelatinosus IL144.</title>
        <authorList>
            <person name="Nagashima S."/>
            <person name="Kamimura A."/>
            <person name="Shimizu T."/>
            <person name="Nakamura-isaki S."/>
            <person name="Aono E."/>
            <person name="Sakamoto K."/>
            <person name="Ichikawa N."/>
            <person name="Nakazawa H."/>
            <person name="Sekine M."/>
            <person name="Yamazaki S."/>
            <person name="Fujita N."/>
            <person name="Shimada K."/>
            <person name="Hanada S."/>
            <person name="Nagashima K.V.P."/>
        </authorList>
    </citation>
    <scope>NUCLEOTIDE SEQUENCE [LARGE SCALE GENOMIC DNA]</scope>
    <source>
        <strain evidence="2">NBRC 100245 / IL144</strain>
    </source>
</reference>
<dbReference type="EMBL" id="AP012320">
    <property type="protein sequence ID" value="BAL95678.1"/>
    <property type="molecule type" value="Genomic_DNA"/>
</dbReference>
<accession>I0HRP1</accession>
<organism evidence="1 2">
    <name type="scientific">Rubrivivax gelatinosus (strain NBRC 100245 / IL144)</name>
    <dbReference type="NCBI Taxonomy" id="983917"/>
    <lineage>
        <taxon>Bacteria</taxon>
        <taxon>Pseudomonadati</taxon>
        <taxon>Pseudomonadota</taxon>
        <taxon>Betaproteobacteria</taxon>
        <taxon>Burkholderiales</taxon>
        <taxon>Sphaerotilaceae</taxon>
        <taxon>Rubrivivax</taxon>
    </lineage>
</organism>
<sequence length="53" mass="5755">MVLQHHLAIALTAHSLAGGRLAQRHVQEFERYMKGADDRAPRSPVAGGVAYTV</sequence>
<dbReference type="Proteomes" id="UP000007883">
    <property type="component" value="Chromosome"/>
</dbReference>
<evidence type="ECO:0000313" key="1">
    <source>
        <dbReference type="EMBL" id="BAL95678.1"/>
    </source>
</evidence>
<dbReference type="KEGG" id="rge:RGE_23370"/>
<dbReference type="RefSeq" id="WP_014428540.1">
    <property type="nucleotide sequence ID" value="NC_017075.1"/>
</dbReference>
<name>I0HRP1_RUBGI</name>
<evidence type="ECO:0000313" key="2">
    <source>
        <dbReference type="Proteomes" id="UP000007883"/>
    </source>
</evidence>
<proteinExistence type="predicted"/>
<dbReference type="PATRIC" id="fig|983917.3.peg.2269"/>
<dbReference type="HOGENOM" id="CLU_3065858_0_0_4"/>
<dbReference type="AlphaFoldDB" id="I0HRP1"/>